<dbReference type="Proteomes" id="UP000195918">
    <property type="component" value="Unassembled WGS sequence"/>
</dbReference>
<sequence length="104" mass="12096">MYEEKDWLMRQIRRSAEGLGNLLTKNSIKEILMVDQLDKQAISDEEINLIIALTDVSRKRQQTQISDDEFYALLGISKEKWLEIDTHKIMPTDTELAAIQAFLK</sequence>
<evidence type="ECO:0000313" key="2">
    <source>
        <dbReference type="Proteomes" id="UP000195918"/>
    </source>
</evidence>
<organism evidence="1 2">
    <name type="scientific">Vagococcus fluvialis bH819</name>
    <dbReference type="NCBI Taxonomy" id="1255619"/>
    <lineage>
        <taxon>Bacteria</taxon>
        <taxon>Bacillati</taxon>
        <taxon>Bacillota</taxon>
        <taxon>Bacilli</taxon>
        <taxon>Lactobacillales</taxon>
        <taxon>Enterococcaceae</taxon>
        <taxon>Vagococcus</taxon>
    </lineage>
</organism>
<evidence type="ECO:0000313" key="1">
    <source>
        <dbReference type="EMBL" id="SLM85795.1"/>
    </source>
</evidence>
<keyword evidence="2" id="KW-1185">Reference proteome</keyword>
<proteinExistence type="predicted"/>
<gene>
    <name evidence="1" type="ORF">FM121_06820</name>
</gene>
<accession>A0A1X6WNE3</accession>
<dbReference type="AlphaFoldDB" id="A0A1X6WNE3"/>
<name>A0A1X6WNE3_9ENTE</name>
<reference evidence="2" key="1">
    <citation type="submission" date="2017-02" db="EMBL/GenBank/DDBJ databases">
        <authorList>
            <person name="Dridi B."/>
        </authorList>
    </citation>
    <scope>NUCLEOTIDE SEQUENCE [LARGE SCALE GENOMIC DNA]</scope>
    <source>
        <strain evidence="2">bH819</strain>
    </source>
</reference>
<dbReference type="EMBL" id="FWFD01000009">
    <property type="protein sequence ID" value="SLM85795.1"/>
    <property type="molecule type" value="Genomic_DNA"/>
</dbReference>
<protein>
    <submittedName>
        <fullName evidence="1">Uncharacterized protein</fullName>
    </submittedName>
</protein>